<accession>A0A366I5U8</accession>
<gene>
    <name evidence="3" type="ORF">DES36_10960</name>
</gene>
<dbReference type="GO" id="GO:0032259">
    <property type="term" value="P:methylation"/>
    <property type="evidence" value="ECO:0007669"/>
    <property type="project" value="UniProtKB-KW"/>
</dbReference>
<dbReference type="Gene3D" id="3.40.50.150">
    <property type="entry name" value="Vaccinia Virus protein VP39"/>
    <property type="match status" value="1"/>
</dbReference>
<feature type="domain" description="Methyltransferase" evidence="2">
    <location>
        <begin position="40"/>
        <end position="135"/>
    </location>
</feature>
<organism evidence="3 4">
    <name type="scientific">Alkalibaculum bacchi</name>
    <dbReference type="NCBI Taxonomy" id="645887"/>
    <lineage>
        <taxon>Bacteria</taxon>
        <taxon>Bacillati</taxon>
        <taxon>Bacillota</taxon>
        <taxon>Clostridia</taxon>
        <taxon>Eubacteriales</taxon>
        <taxon>Eubacteriaceae</taxon>
        <taxon>Alkalibaculum</taxon>
    </lineage>
</organism>
<evidence type="ECO:0000259" key="2">
    <source>
        <dbReference type="Pfam" id="PF13649"/>
    </source>
</evidence>
<sequence length="247" mass="28903">MYKEMSQIYDQLMREDVDYDKWSGYVQSILEKYQVQVATILDLGCGTGNITIPLSKMGYEMTGVDLSEDMLSIADGKAFEQKQNIKWIQGDMSGFSIKNAFDAIISCCDCINYILETEDILKVFQNAYTSLREGGVFTFDIHAPYTLKQIYRNETFTYTSDELCYIWENSFDEDSSIIEYYLNIFIKKHRDPYYTRSEEIHYQRAYEIEEIKELLLESGFKTIDVFGFGSFEEPNEKTERLQFCSKS</sequence>
<dbReference type="OrthoDB" id="9811589at2"/>
<dbReference type="GO" id="GO:0008168">
    <property type="term" value="F:methyltransferase activity"/>
    <property type="evidence" value="ECO:0007669"/>
    <property type="project" value="UniProtKB-KW"/>
</dbReference>
<dbReference type="Gene3D" id="2.20.25.110">
    <property type="entry name" value="S-adenosyl-L-methionine-dependent methyltransferases"/>
    <property type="match status" value="1"/>
</dbReference>
<keyword evidence="4" id="KW-1185">Reference proteome</keyword>
<dbReference type="Proteomes" id="UP000253490">
    <property type="component" value="Unassembled WGS sequence"/>
</dbReference>
<comment type="caution">
    <text evidence="3">The sequence shown here is derived from an EMBL/GenBank/DDBJ whole genome shotgun (WGS) entry which is preliminary data.</text>
</comment>
<evidence type="ECO:0000313" key="4">
    <source>
        <dbReference type="Proteomes" id="UP000253490"/>
    </source>
</evidence>
<dbReference type="InterPro" id="IPR029063">
    <property type="entry name" value="SAM-dependent_MTases_sf"/>
</dbReference>
<protein>
    <submittedName>
        <fullName evidence="3">Ubiquinone/menaquinone biosynthesis C-methylase UbiE</fullName>
    </submittedName>
</protein>
<dbReference type="SUPFAM" id="SSF53335">
    <property type="entry name" value="S-adenosyl-L-methionine-dependent methyltransferases"/>
    <property type="match status" value="1"/>
</dbReference>
<dbReference type="InterPro" id="IPR041698">
    <property type="entry name" value="Methyltransf_25"/>
</dbReference>
<evidence type="ECO:0000256" key="1">
    <source>
        <dbReference type="ARBA" id="ARBA00022679"/>
    </source>
</evidence>
<keyword evidence="3" id="KW-0489">Methyltransferase</keyword>
<proteinExistence type="predicted"/>
<keyword evidence="3" id="KW-0830">Ubiquinone</keyword>
<dbReference type="CDD" id="cd02440">
    <property type="entry name" value="AdoMet_MTases"/>
    <property type="match status" value="1"/>
</dbReference>
<dbReference type="PANTHER" id="PTHR43861">
    <property type="entry name" value="TRANS-ACONITATE 2-METHYLTRANSFERASE-RELATED"/>
    <property type="match status" value="1"/>
</dbReference>
<dbReference type="EMBL" id="QNRX01000009">
    <property type="protein sequence ID" value="RBP63842.1"/>
    <property type="molecule type" value="Genomic_DNA"/>
</dbReference>
<dbReference type="Pfam" id="PF13649">
    <property type="entry name" value="Methyltransf_25"/>
    <property type="match status" value="1"/>
</dbReference>
<dbReference type="RefSeq" id="WP_113920714.1">
    <property type="nucleotide sequence ID" value="NZ_QNRX01000009.1"/>
</dbReference>
<evidence type="ECO:0000313" key="3">
    <source>
        <dbReference type="EMBL" id="RBP63842.1"/>
    </source>
</evidence>
<keyword evidence="1" id="KW-0808">Transferase</keyword>
<reference evidence="3 4" key="1">
    <citation type="submission" date="2018-06" db="EMBL/GenBank/DDBJ databases">
        <title>Genomic Encyclopedia of Type Strains, Phase IV (KMG-IV): sequencing the most valuable type-strain genomes for metagenomic binning, comparative biology and taxonomic classification.</title>
        <authorList>
            <person name="Goeker M."/>
        </authorList>
    </citation>
    <scope>NUCLEOTIDE SEQUENCE [LARGE SCALE GENOMIC DNA]</scope>
    <source>
        <strain evidence="3 4">DSM 22112</strain>
    </source>
</reference>
<name>A0A366I5U8_9FIRM</name>
<dbReference type="AlphaFoldDB" id="A0A366I5U8"/>